<dbReference type="GO" id="GO:0006508">
    <property type="term" value="P:proteolysis"/>
    <property type="evidence" value="ECO:0007669"/>
    <property type="project" value="InterPro"/>
</dbReference>
<dbReference type="SUPFAM" id="SSF52129">
    <property type="entry name" value="Caspase-like"/>
    <property type="match status" value="1"/>
</dbReference>
<proteinExistence type="predicted"/>
<dbReference type="Pfam" id="PF00656">
    <property type="entry name" value="Peptidase_C14"/>
    <property type="match status" value="1"/>
</dbReference>
<name>A0A928VTR7_9CYAN</name>
<accession>A0A928VTR7</accession>
<dbReference type="RefSeq" id="WP_264328330.1">
    <property type="nucleotide sequence ID" value="NZ_JADEXQ010000244.1"/>
</dbReference>
<feature type="non-terminal residue" evidence="2">
    <location>
        <position position="133"/>
    </location>
</feature>
<dbReference type="PANTHER" id="PTHR22576">
    <property type="entry name" value="MUCOSA ASSOCIATED LYMPHOID TISSUE LYMPHOMA TRANSLOCATION PROTEIN 1/PARACASPASE"/>
    <property type="match status" value="1"/>
</dbReference>
<sequence>MGQRIALLIGVSEYAAGLNPLPAAVRDVAAVQKVLGRSDLGNFQVEVLANPGLLEMRQRIAWLFRDRAPDDLLVLYFSGHGKVDERGQFYFTNCETDCEQGLNKATALEASFIHDSMESCDSERQVLILDCCQ</sequence>
<dbReference type="Proteomes" id="UP000625316">
    <property type="component" value="Unassembled WGS sequence"/>
</dbReference>
<dbReference type="AlphaFoldDB" id="A0A928VTR7"/>
<dbReference type="InterPro" id="IPR029030">
    <property type="entry name" value="Caspase-like_dom_sf"/>
</dbReference>
<reference evidence="2" key="1">
    <citation type="submission" date="2020-10" db="EMBL/GenBank/DDBJ databases">
        <authorList>
            <person name="Castelo-Branco R."/>
            <person name="Eusebio N."/>
            <person name="Adriana R."/>
            <person name="Vieira A."/>
            <person name="Brugerolle De Fraissinette N."/>
            <person name="Rezende De Castro R."/>
            <person name="Schneider M.P."/>
            <person name="Vasconcelos V."/>
            <person name="Leao P.N."/>
        </authorList>
    </citation>
    <scope>NUCLEOTIDE SEQUENCE</scope>
    <source>
        <strain evidence="2">LEGE 11480</strain>
    </source>
</reference>
<dbReference type="InterPro" id="IPR052039">
    <property type="entry name" value="Caspase-related_regulators"/>
</dbReference>
<dbReference type="InterPro" id="IPR011600">
    <property type="entry name" value="Pept_C14_caspase"/>
</dbReference>
<dbReference type="GO" id="GO:0004197">
    <property type="term" value="F:cysteine-type endopeptidase activity"/>
    <property type="evidence" value="ECO:0007669"/>
    <property type="project" value="InterPro"/>
</dbReference>
<evidence type="ECO:0000259" key="1">
    <source>
        <dbReference type="Pfam" id="PF00656"/>
    </source>
</evidence>
<dbReference type="EMBL" id="JADEXQ010000244">
    <property type="protein sequence ID" value="MBE9033537.1"/>
    <property type="molecule type" value="Genomic_DNA"/>
</dbReference>
<comment type="caution">
    <text evidence="2">The sequence shown here is derived from an EMBL/GenBank/DDBJ whole genome shotgun (WGS) entry which is preliminary data.</text>
</comment>
<keyword evidence="3" id="KW-1185">Reference proteome</keyword>
<feature type="domain" description="Peptidase C14 caspase" evidence="1">
    <location>
        <begin position="4"/>
        <end position="133"/>
    </location>
</feature>
<protein>
    <submittedName>
        <fullName evidence="2">Caspase family protein</fullName>
    </submittedName>
</protein>
<gene>
    <name evidence="2" type="ORF">IQ266_27805</name>
</gene>
<evidence type="ECO:0000313" key="3">
    <source>
        <dbReference type="Proteomes" id="UP000625316"/>
    </source>
</evidence>
<organism evidence="2 3">
    <name type="scientific">Romeriopsis navalis LEGE 11480</name>
    <dbReference type="NCBI Taxonomy" id="2777977"/>
    <lineage>
        <taxon>Bacteria</taxon>
        <taxon>Bacillati</taxon>
        <taxon>Cyanobacteriota</taxon>
        <taxon>Cyanophyceae</taxon>
        <taxon>Leptolyngbyales</taxon>
        <taxon>Leptolyngbyaceae</taxon>
        <taxon>Romeriopsis</taxon>
        <taxon>Romeriopsis navalis</taxon>
    </lineage>
</organism>
<dbReference type="PANTHER" id="PTHR22576:SF37">
    <property type="entry name" value="MUCOSA-ASSOCIATED LYMPHOID TISSUE LYMPHOMA TRANSLOCATION PROTEIN 1"/>
    <property type="match status" value="1"/>
</dbReference>
<dbReference type="Gene3D" id="3.40.50.1460">
    <property type="match status" value="1"/>
</dbReference>
<evidence type="ECO:0000313" key="2">
    <source>
        <dbReference type="EMBL" id="MBE9033537.1"/>
    </source>
</evidence>